<keyword evidence="3 7" id="KW-0812">Transmembrane</keyword>
<comment type="similarity">
    <text evidence="6">Belongs to the ABC-4 integral membrane protein family.</text>
</comment>
<gene>
    <name evidence="10" type="ORF">SAMN02745221_00057</name>
</gene>
<keyword evidence="5 7" id="KW-0472">Membrane</keyword>
<evidence type="ECO:0000256" key="5">
    <source>
        <dbReference type="ARBA" id="ARBA00023136"/>
    </source>
</evidence>
<evidence type="ECO:0000256" key="4">
    <source>
        <dbReference type="ARBA" id="ARBA00022989"/>
    </source>
</evidence>
<feature type="domain" description="ABC3 transporter permease C-terminal" evidence="8">
    <location>
        <begin position="272"/>
        <end position="392"/>
    </location>
</feature>
<dbReference type="AlphaFoldDB" id="A0A1M5JDK6"/>
<dbReference type="InterPro" id="IPR025857">
    <property type="entry name" value="MacB_PCD"/>
</dbReference>
<evidence type="ECO:0000256" key="6">
    <source>
        <dbReference type="ARBA" id="ARBA00038076"/>
    </source>
</evidence>
<evidence type="ECO:0000259" key="8">
    <source>
        <dbReference type="Pfam" id="PF02687"/>
    </source>
</evidence>
<accession>A0A1M5JDK6</accession>
<feature type="domain" description="MacB-like periplasmic core" evidence="9">
    <location>
        <begin position="21"/>
        <end position="237"/>
    </location>
</feature>
<proteinExistence type="inferred from homology"/>
<feature type="transmembrane region" description="Helical" evidence="7">
    <location>
        <begin position="660"/>
        <end position="681"/>
    </location>
</feature>
<keyword evidence="2" id="KW-1003">Cell membrane</keyword>
<feature type="transmembrane region" description="Helical" evidence="7">
    <location>
        <begin position="750"/>
        <end position="770"/>
    </location>
</feature>
<feature type="transmembrane region" description="Helical" evidence="7">
    <location>
        <begin position="20"/>
        <end position="40"/>
    </location>
</feature>
<dbReference type="Pfam" id="PF12704">
    <property type="entry name" value="MacB_PCD"/>
    <property type="match status" value="2"/>
</dbReference>
<evidence type="ECO:0000256" key="3">
    <source>
        <dbReference type="ARBA" id="ARBA00022692"/>
    </source>
</evidence>
<dbReference type="PANTHER" id="PTHR30572:SF4">
    <property type="entry name" value="ABC TRANSPORTER PERMEASE YTRF"/>
    <property type="match status" value="1"/>
</dbReference>
<keyword evidence="4 7" id="KW-1133">Transmembrane helix</keyword>
<evidence type="ECO:0000259" key="9">
    <source>
        <dbReference type="Pfam" id="PF12704"/>
    </source>
</evidence>
<dbReference type="InterPro" id="IPR003838">
    <property type="entry name" value="ABC3_permease_C"/>
</dbReference>
<dbReference type="RefSeq" id="WP_073088798.1">
    <property type="nucleotide sequence ID" value="NZ_FQWY01000002.1"/>
</dbReference>
<dbReference type="Proteomes" id="UP000242329">
    <property type="component" value="Unassembled WGS sequence"/>
</dbReference>
<feature type="domain" description="MacB-like periplasmic core" evidence="9">
    <location>
        <begin position="437"/>
        <end position="636"/>
    </location>
</feature>
<feature type="transmembrane region" description="Helical" evidence="7">
    <location>
        <begin position="364"/>
        <end position="388"/>
    </location>
</feature>
<dbReference type="InterPro" id="IPR050250">
    <property type="entry name" value="Macrolide_Exporter_MacB"/>
</dbReference>
<organism evidence="10 11">
    <name type="scientific">Thermosyntropha lipolytica DSM 11003</name>
    <dbReference type="NCBI Taxonomy" id="1123382"/>
    <lineage>
        <taxon>Bacteria</taxon>
        <taxon>Bacillati</taxon>
        <taxon>Bacillota</taxon>
        <taxon>Clostridia</taxon>
        <taxon>Eubacteriales</taxon>
        <taxon>Syntrophomonadaceae</taxon>
        <taxon>Thermosyntropha</taxon>
    </lineage>
</organism>
<evidence type="ECO:0000313" key="11">
    <source>
        <dbReference type="Proteomes" id="UP000242329"/>
    </source>
</evidence>
<reference evidence="11" key="1">
    <citation type="submission" date="2016-11" db="EMBL/GenBank/DDBJ databases">
        <authorList>
            <person name="Varghese N."/>
            <person name="Submissions S."/>
        </authorList>
    </citation>
    <scope>NUCLEOTIDE SEQUENCE [LARGE SCALE GENOMIC DNA]</scope>
    <source>
        <strain evidence="11">DSM 11003</strain>
    </source>
</reference>
<dbReference type="PANTHER" id="PTHR30572">
    <property type="entry name" value="MEMBRANE COMPONENT OF TRANSPORTER-RELATED"/>
    <property type="match status" value="1"/>
</dbReference>
<sequence length="792" mass="88697">MIILLRKLRRTIWKTRGQFLAMVAVIAIGISIYISINTAFHNLTRARDIFYQDNNFADYYFQVIRAPEEISQKIEALPEVKKATGRIQQDVAIIKRDKSRATARLTSYNLPLDNELNRIQLLQGRFFEAAPRDSHIEAMIDSQYYTANHLTLPANITIIAQEKKIPLTVVGTATGPEFTYIIKDAGHLFPQPQTFAILMLPTRQAQKILGLDRQINQVLVQFHPGIDEKKAVSKIEKILEPYGYLTSFPRSQQLSHAALQGELDGLLTTSRFLPLLFLLVAAAIQFVLLRRMITRQRREIGILKALGYSNRKLIIYFTGYALAVSVLGVILGIMLGLLFAASISDLYAQFFNLPAAIGGINLKVIIYSILLSLGVGIAAGFSATRSLVKINPAEAMRPKPPGQGYHTPLEKWRWLWQHLSTAWKISIRTAFRNRMRSLVTFFGVTIAVALLVVSFFMNDAIDYMLDKHFNQEIKYDLLVRFSSPVGPKEIIYLESLDGISRVEPFMEIPVKITFHHKSADDIISGIIPESRLKTPVDNQGHQLTIPQEGILLSEKTAQKLGVKAGDKVTVEILIPSIKVEKKELTVIDLNYQLMGQNSFVSLSQAQKLLDENHAVNGALLQVEEAKIKSVEQELSDITGITSIISRQEEKDNIMSMLDSVIYFVGIMLTFAIVLGFAIIYNSSVISFTERRTELASLKAMGFSDREIASLILKETILPAFPGIVSGLPLGYIMAHLYVKTVSTDLYSIPVVIYPATYLFSIGGGIIFTLIGHYLGIRRLKELTPAEILKNID</sequence>
<dbReference type="EMBL" id="FQWY01000002">
    <property type="protein sequence ID" value="SHG38113.1"/>
    <property type="molecule type" value="Genomic_DNA"/>
</dbReference>
<evidence type="ECO:0000256" key="2">
    <source>
        <dbReference type="ARBA" id="ARBA00022475"/>
    </source>
</evidence>
<name>A0A1M5JDK6_9FIRM</name>
<dbReference type="GO" id="GO:0022857">
    <property type="term" value="F:transmembrane transporter activity"/>
    <property type="evidence" value="ECO:0007669"/>
    <property type="project" value="TreeGrafter"/>
</dbReference>
<feature type="transmembrane region" description="Helical" evidence="7">
    <location>
        <begin position="715"/>
        <end position="738"/>
    </location>
</feature>
<evidence type="ECO:0000313" key="10">
    <source>
        <dbReference type="EMBL" id="SHG38113.1"/>
    </source>
</evidence>
<feature type="transmembrane region" description="Helical" evidence="7">
    <location>
        <begin position="438"/>
        <end position="457"/>
    </location>
</feature>
<feature type="transmembrane region" description="Helical" evidence="7">
    <location>
        <begin position="313"/>
        <end position="344"/>
    </location>
</feature>
<feature type="transmembrane region" description="Helical" evidence="7">
    <location>
        <begin position="272"/>
        <end position="293"/>
    </location>
</feature>
<dbReference type="STRING" id="1123382.SAMN02745221_00057"/>
<keyword evidence="11" id="KW-1185">Reference proteome</keyword>
<evidence type="ECO:0000256" key="7">
    <source>
        <dbReference type="SAM" id="Phobius"/>
    </source>
</evidence>
<dbReference type="Pfam" id="PF02687">
    <property type="entry name" value="FtsX"/>
    <property type="match status" value="2"/>
</dbReference>
<comment type="subcellular location">
    <subcellularLocation>
        <location evidence="1">Cell membrane</location>
        <topology evidence="1">Multi-pass membrane protein</topology>
    </subcellularLocation>
</comment>
<evidence type="ECO:0000256" key="1">
    <source>
        <dbReference type="ARBA" id="ARBA00004651"/>
    </source>
</evidence>
<protein>
    <submittedName>
        <fullName evidence="10">Putative ABC transport system permease protein</fullName>
    </submittedName>
</protein>
<dbReference type="GO" id="GO:0005886">
    <property type="term" value="C:plasma membrane"/>
    <property type="evidence" value="ECO:0007669"/>
    <property type="project" value="UniProtKB-SubCell"/>
</dbReference>
<dbReference type="OrthoDB" id="5137249at2"/>
<feature type="domain" description="ABC3 transporter permease C-terminal" evidence="8">
    <location>
        <begin position="666"/>
        <end position="782"/>
    </location>
</feature>